<dbReference type="InterPro" id="IPR029058">
    <property type="entry name" value="AB_hydrolase_fold"/>
</dbReference>
<reference evidence="4" key="1">
    <citation type="submission" date="2016-10" db="EMBL/GenBank/DDBJ databases">
        <authorList>
            <person name="Varghese N."/>
            <person name="Submissions S."/>
        </authorList>
    </citation>
    <scope>NUCLEOTIDE SEQUENCE [LARGE SCALE GENOMIC DNA]</scope>
    <source>
        <strain evidence="4">DSM 1565</strain>
    </source>
</reference>
<dbReference type="PANTHER" id="PTHR48081">
    <property type="entry name" value="AB HYDROLASE SUPERFAMILY PROTEIN C4A8.06C"/>
    <property type="match status" value="1"/>
</dbReference>
<dbReference type="OrthoDB" id="9806180at2"/>
<dbReference type="AlphaFoldDB" id="A0A1I7MTT7"/>
<sequence length="370" mass="40524">MAVSEEADRILDANSNGWNRKSWKMLRRGFQIALPFISFFFRFTSLARQMPGIDPRAGIHAWIVQRFSKQNGSSAEDRRKPAFLSLSLMEARASAHVSVADLEIEGPVTKLPARLYRPNSAMAADAPLLIYLHFGGCVLGDLDTCHTACSLIAEHSGCLVLSVGYRLAPEHRFPAAVEDVLTAFHWVRSTAHRIGADPTRVAIGGDSAGAYLAIAASLCLRDQQQPMPCLQLLIYPVVDMDRRAMPVTPHDGNYPLSREDMIWFADQYIRAPIDVDDPRCSVGRAKSLSDLPPTIMVHAGNDLLLSEGIALAQRLAREGNPVTTLDYPALPHAFTAMSGGVPRAREALIEIASTIAAHLKTSAHEGRIER</sequence>
<keyword evidence="1" id="KW-0378">Hydrolase</keyword>
<protein>
    <submittedName>
        <fullName evidence="3">Acetyl esterase/lipase</fullName>
    </submittedName>
</protein>
<dbReference type="Proteomes" id="UP000199423">
    <property type="component" value="Unassembled WGS sequence"/>
</dbReference>
<dbReference type="GO" id="GO:0016787">
    <property type="term" value="F:hydrolase activity"/>
    <property type="evidence" value="ECO:0007669"/>
    <property type="project" value="UniProtKB-KW"/>
</dbReference>
<organism evidence="3 4">
    <name type="scientific">Hyphomicrobium facile</name>
    <dbReference type="NCBI Taxonomy" id="51670"/>
    <lineage>
        <taxon>Bacteria</taxon>
        <taxon>Pseudomonadati</taxon>
        <taxon>Pseudomonadota</taxon>
        <taxon>Alphaproteobacteria</taxon>
        <taxon>Hyphomicrobiales</taxon>
        <taxon>Hyphomicrobiaceae</taxon>
        <taxon>Hyphomicrobium</taxon>
    </lineage>
</organism>
<feature type="domain" description="Alpha/beta hydrolase fold-3" evidence="2">
    <location>
        <begin position="129"/>
        <end position="335"/>
    </location>
</feature>
<accession>A0A1I7MTT7</accession>
<evidence type="ECO:0000313" key="3">
    <source>
        <dbReference type="EMBL" id="SFV25812.1"/>
    </source>
</evidence>
<name>A0A1I7MTT7_9HYPH</name>
<dbReference type="PANTHER" id="PTHR48081:SF8">
    <property type="entry name" value="ALPHA_BETA HYDROLASE FOLD-3 DOMAIN-CONTAINING PROTEIN-RELATED"/>
    <property type="match status" value="1"/>
</dbReference>
<dbReference type="InterPro" id="IPR013094">
    <property type="entry name" value="AB_hydrolase_3"/>
</dbReference>
<dbReference type="SUPFAM" id="SSF53474">
    <property type="entry name" value="alpha/beta-Hydrolases"/>
    <property type="match status" value="1"/>
</dbReference>
<dbReference type="STRING" id="51670.SAMN04488557_0155"/>
<evidence type="ECO:0000256" key="1">
    <source>
        <dbReference type="ARBA" id="ARBA00022801"/>
    </source>
</evidence>
<dbReference type="InterPro" id="IPR050300">
    <property type="entry name" value="GDXG_lipolytic_enzyme"/>
</dbReference>
<proteinExistence type="predicted"/>
<dbReference type="Gene3D" id="3.40.50.1820">
    <property type="entry name" value="alpha/beta hydrolase"/>
    <property type="match status" value="1"/>
</dbReference>
<gene>
    <name evidence="3" type="ORF">SAMN04488557_0155</name>
</gene>
<evidence type="ECO:0000313" key="4">
    <source>
        <dbReference type="Proteomes" id="UP000199423"/>
    </source>
</evidence>
<dbReference type="Pfam" id="PF07859">
    <property type="entry name" value="Abhydrolase_3"/>
    <property type="match status" value="1"/>
</dbReference>
<evidence type="ECO:0000259" key="2">
    <source>
        <dbReference type="Pfam" id="PF07859"/>
    </source>
</evidence>
<dbReference type="EMBL" id="FPCH01000001">
    <property type="protein sequence ID" value="SFV25812.1"/>
    <property type="molecule type" value="Genomic_DNA"/>
</dbReference>
<keyword evidence="4" id="KW-1185">Reference proteome</keyword>